<evidence type="ECO:0000313" key="4">
    <source>
        <dbReference type="EMBL" id="MFD2966056.1"/>
    </source>
</evidence>
<dbReference type="Pfam" id="PF12796">
    <property type="entry name" value="Ank_2"/>
    <property type="match status" value="1"/>
</dbReference>
<dbReference type="PROSITE" id="PS50297">
    <property type="entry name" value="ANK_REP_REGION"/>
    <property type="match status" value="2"/>
</dbReference>
<gene>
    <name evidence="4" type="ORF">ACFS7Y_01595</name>
</gene>
<dbReference type="PROSITE" id="PS50088">
    <property type="entry name" value="ANK_REPEAT"/>
    <property type="match status" value="2"/>
</dbReference>
<keyword evidence="1" id="KW-0677">Repeat</keyword>
<accession>A0ABW6BDF4</accession>
<sequence>MTEKTAFMQALDQRDFEMATQLLENGEGIPPNLGIYALGRIFDQLIRHKQYDLLLALSKKGFVPNDIYEFDRFSDSIYADIFRVNEPDEALLSMLSQLLSAADNVQDEVEGETLLSYAIELGAHPDIIKTLFEAGLDSNVRNNADETLIHKLTRYSRTAIERQLAYLDLLLAEGIDVNATNVVKKTALHMAIENNKPQLLDRLLQEGASPNEQDAEGNSAYFYALAHKLDVKLYRQLATYEPIDFEQRNKQGVGAFHEYLRMLTASYETNPELLVQLLADGADLNSTSPYYSVPKSGWQWVVVKDPIVLEEALKSSSTDVNETDEQGNTLLHYVCAIDCNYDQKVAKNIYRKVKMLLEAGADPTLVNNKEESALQLASNDNLKVKTVELLLTQQN</sequence>
<evidence type="ECO:0000256" key="2">
    <source>
        <dbReference type="ARBA" id="ARBA00023043"/>
    </source>
</evidence>
<dbReference type="Gene3D" id="1.25.40.20">
    <property type="entry name" value="Ankyrin repeat-containing domain"/>
    <property type="match status" value="2"/>
</dbReference>
<dbReference type="PANTHER" id="PTHR24126">
    <property type="entry name" value="ANKYRIN REPEAT, PH AND SEC7 DOMAIN CONTAINING PROTEIN SECG-RELATED"/>
    <property type="match status" value="1"/>
</dbReference>
<keyword evidence="5" id="KW-1185">Reference proteome</keyword>
<evidence type="ECO:0000256" key="1">
    <source>
        <dbReference type="ARBA" id="ARBA00022737"/>
    </source>
</evidence>
<feature type="repeat" description="ANK" evidence="3">
    <location>
        <begin position="110"/>
        <end position="143"/>
    </location>
</feature>
<name>A0ABW6BDF4_9SPHI</name>
<dbReference type="InterPro" id="IPR036770">
    <property type="entry name" value="Ankyrin_rpt-contain_sf"/>
</dbReference>
<feature type="repeat" description="ANK" evidence="3">
    <location>
        <begin position="183"/>
        <end position="215"/>
    </location>
</feature>
<dbReference type="InterPro" id="IPR002110">
    <property type="entry name" value="Ankyrin_rpt"/>
</dbReference>
<dbReference type="SUPFAM" id="SSF48403">
    <property type="entry name" value="Ankyrin repeat"/>
    <property type="match status" value="1"/>
</dbReference>
<dbReference type="RefSeq" id="WP_320183850.1">
    <property type="nucleotide sequence ID" value="NZ_CP138332.1"/>
</dbReference>
<dbReference type="SMART" id="SM00248">
    <property type="entry name" value="ANK"/>
    <property type="match status" value="6"/>
</dbReference>
<protein>
    <submittedName>
        <fullName evidence="4">Ankyrin repeat domain-containing protein</fullName>
    </submittedName>
</protein>
<organism evidence="4 5">
    <name type="scientific">Sphingobacterium bambusae</name>
    <dbReference type="NCBI Taxonomy" id="662858"/>
    <lineage>
        <taxon>Bacteria</taxon>
        <taxon>Pseudomonadati</taxon>
        <taxon>Bacteroidota</taxon>
        <taxon>Sphingobacteriia</taxon>
        <taxon>Sphingobacteriales</taxon>
        <taxon>Sphingobacteriaceae</taxon>
        <taxon>Sphingobacterium</taxon>
    </lineage>
</organism>
<dbReference type="EMBL" id="JBHUPB010000003">
    <property type="protein sequence ID" value="MFD2966056.1"/>
    <property type="molecule type" value="Genomic_DNA"/>
</dbReference>
<evidence type="ECO:0000256" key="3">
    <source>
        <dbReference type="PROSITE-ProRule" id="PRU00023"/>
    </source>
</evidence>
<reference evidence="5" key="1">
    <citation type="journal article" date="2019" name="Int. J. Syst. Evol. Microbiol.">
        <title>The Global Catalogue of Microorganisms (GCM) 10K type strain sequencing project: providing services to taxonomists for standard genome sequencing and annotation.</title>
        <authorList>
            <consortium name="The Broad Institute Genomics Platform"/>
            <consortium name="The Broad Institute Genome Sequencing Center for Infectious Disease"/>
            <person name="Wu L."/>
            <person name="Ma J."/>
        </authorList>
    </citation>
    <scope>NUCLEOTIDE SEQUENCE [LARGE SCALE GENOMIC DNA]</scope>
    <source>
        <strain evidence="5">KCTC 22814</strain>
    </source>
</reference>
<dbReference type="Proteomes" id="UP001597525">
    <property type="component" value="Unassembled WGS sequence"/>
</dbReference>
<dbReference type="Pfam" id="PF00023">
    <property type="entry name" value="Ank"/>
    <property type="match status" value="1"/>
</dbReference>
<comment type="caution">
    <text evidence="4">The sequence shown here is derived from an EMBL/GenBank/DDBJ whole genome shotgun (WGS) entry which is preliminary data.</text>
</comment>
<keyword evidence="2 3" id="KW-0040">ANK repeat</keyword>
<proteinExistence type="predicted"/>
<evidence type="ECO:0000313" key="5">
    <source>
        <dbReference type="Proteomes" id="UP001597525"/>
    </source>
</evidence>